<dbReference type="Pfam" id="PF13692">
    <property type="entry name" value="Glyco_trans_1_4"/>
    <property type="match status" value="1"/>
</dbReference>
<accession>A0A1G8CYM3</accession>
<evidence type="ECO:0000313" key="1">
    <source>
        <dbReference type="EMBL" id="SDB78640.1"/>
    </source>
</evidence>
<dbReference type="EMBL" id="FNDO01000007">
    <property type="protein sequence ID" value="SDH50697.1"/>
    <property type="molecule type" value="Genomic_DNA"/>
</dbReference>
<dbReference type="RefSeq" id="WP_074559310.1">
    <property type="nucleotide sequence ID" value="NZ_FMYE01000046.1"/>
</dbReference>
<evidence type="ECO:0000313" key="4">
    <source>
        <dbReference type="Proteomes" id="UP000183670"/>
    </source>
</evidence>
<organism evidence="2 3">
    <name type="scientific">Bacteroides ovatus</name>
    <dbReference type="NCBI Taxonomy" id="28116"/>
    <lineage>
        <taxon>Bacteria</taxon>
        <taxon>Pseudomonadati</taxon>
        <taxon>Bacteroidota</taxon>
        <taxon>Bacteroidia</taxon>
        <taxon>Bacteroidales</taxon>
        <taxon>Bacteroidaceae</taxon>
        <taxon>Bacteroides</taxon>
    </lineage>
</organism>
<dbReference type="EMBL" id="FMYE01000046">
    <property type="protein sequence ID" value="SDB78640.1"/>
    <property type="molecule type" value="Genomic_DNA"/>
</dbReference>
<keyword evidence="2" id="KW-0808">Transferase</keyword>
<evidence type="ECO:0000313" key="2">
    <source>
        <dbReference type="EMBL" id="SDH50697.1"/>
    </source>
</evidence>
<dbReference type="SUPFAM" id="SSF53756">
    <property type="entry name" value="UDP-Glycosyltransferase/glycogen phosphorylase"/>
    <property type="match status" value="1"/>
</dbReference>
<dbReference type="GO" id="GO:0016740">
    <property type="term" value="F:transferase activity"/>
    <property type="evidence" value="ECO:0007669"/>
    <property type="project" value="UniProtKB-KW"/>
</dbReference>
<dbReference type="Proteomes" id="UP000183670">
    <property type="component" value="Unassembled WGS sequence"/>
</dbReference>
<proteinExistence type="predicted"/>
<evidence type="ECO:0000313" key="3">
    <source>
        <dbReference type="Proteomes" id="UP000181870"/>
    </source>
</evidence>
<reference evidence="3 4" key="1">
    <citation type="submission" date="2016-10" db="EMBL/GenBank/DDBJ databases">
        <authorList>
            <person name="de Groot N.N."/>
        </authorList>
    </citation>
    <scope>NUCLEOTIDE SEQUENCE [LARGE SCALE GENOMIC DNA]</scope>
    <source>
        <strain evidence="1 4">NLAE-zl-C500</strain>
        <strain evidence="2 3">NLAE-zl-C57</strain>
    </source>
</reference>
<dbReference type="AlphaFoldDB" id="A0A1G8CYM3"/>
<dbReference type="Gene3D" id="3.40.50.2000">
    <property type="entry name" value="Glycogen Phosphorylase B"/>
    <property type="match status" value="2"/>
</dbReference>
<dbReference type="Proteomes" id="UP000181870">
    <property type="component" value="Unassembled WGS sequence"/>
</dbReference>
<sequence>MKKILFIIPCVPYPLNSGGNQAFFQMVDYIRHKMSVSVLFYAWTIDEAKRVEKLEDLWEDVDFYTFVKETKEEPDSPLVRNPFYYKWLKKLKMSIERKMRRQLLSTSNGTVDLLKDKDFVREKSVLPNSVYKEFDTQYIDYVTKVAHTGFDIIQVEFYELIALGYVLPQNVQTIFVHHELRYIRNENEMNLFQAIRPSDRMNFLVAKDFEWNALQKYKHIIALTEVDRLLLTSYLGREDHIYASPAVVKFESNSETEFIPCVHRRFTFVGYGEHFPNLDAVVWLCKEIVPYLRKCNFEFTLQVVGMGYERYSAELRTACPEIELVGFVENLTSFLQGSIALVPIRIGSGMRMKILDMVSSNVPFITTSKGLEGIHFNDGVDCLIADNTVDFADAMIKLSNDLELQKMLVHQANDKMKNMYNPQEMLDRRLSVYTSILKDEF</sequence>
<gene>
    <name evidence="1" type="ORF">SAMN05192581_104610</name>
    <name evidence="2" type="ORF">SAMN05192582_100725</name>
</gene>
<protein>
    <submittedName>
        <fullName evidence="2">Glycosyl transferases group 1</fullName>
    </submittedName>
</protein>
<name>A0A1G8CYM3_BACOV</name>